<dbReference type="EMBL" id="JBHSWJ010000002">
    <property type="protein sequence ID" value="MFC6713481.1"/>
    <property type="molecule type" value="Genomic_DNA"/>
</dbReference>
<dbReference type="Proteomes" id="UP001596356">
    <property type="component" value="Unassembled WGS sequence"/>
</dbReference>
<dbReference type="PANTHER" id="PTHR31885:SF6">
    <property type="entry name" value="GH04784P"/>
    <property type="match status" value="1"/>
</dbReference>
<dbReference type="Pfam" id="PF07947">
    <property type="entry name" value="YhhN"/>
    <property type="match status" value="1"/>
</dbReference>
<evidence type="ECO:0000313" key="6">
    <source>
        <dbReference type="EMBL" id="MFC6713481.1"/>
    </source>
</evidence>
<evidence type="ECO:0000256" key="5">
    <source>
        <dbReference type="ARBA" id="ARBA00023136"/>
    </source>
</evidence>
<evidence type="ECO:0000256" key="2">
    <source>
        <dbReference type="ARBA" id="ARBA00007375"/>
    </source>
</evidence>
<evidence type="ECO:0000256" key="4">
    <source>
        <dbReference type="ARBA" id="ARBA00022989"/>
    </source>
</evidence>
<organism evidence="6 7">
    <name type="scientific">Branchiibius cervicis</name>
    <dbReference type="NCBI Taxonomy" id="908252"/>
    <lineage>
        <taxon>Bacteria</taxon>
        <taxon>Bacillati</taxon>
        <taxon>Actinomycetota</taxon>
        <taxon>Actinomycetes</taxon>
        <taxon>Micrococcales</taxon>
        <taxon>Dermacoccaceae</taxon>
        <taxon>Branchiibius</taxon>
    </lineage>
</organism>
<proteinExistence type="inferred from homology"/>
<comment type="similarity">
    <text evidence="2">Belongs to the TMEM86 family.</text>
</comment>
<protein>
    <submittedName>
        <fullName evidence="6">Lysoplasmalogenase family protein</fullName>
    </submittedName>
</protein>
<evidence type="ECO:0000256" key="1">
    <source>
        <dbReference type="ARBA" id="ARBA00004141"/>
    </source>
</evidence>
<evidence type="ECO:0000313" key="7">
    <source>
        <dbReference type="Proteomes" id="UP001596356"/>
    </source>
</evidence>
<keyword evidence="5" id="KW-0472">Membrane</keyword>
<name>A0ABW2ARY4_9MICO</name>
<dbReference type="InterPro" id="IPR012506">
    <property type="entry name" value="TMEM86B-like"/>
</dbReference>
<comment type="caution">
    <text evidence="6">The sequence shown here is derived from an EMBL/GenBank/DDBJ whole genome shotgun (WGS) entry which is preliminary data.</text>
</comment>
<accession>A0ABW2ARY4</accession>
<keyword evidence="3" id="KW-0812">Transmembrane</keyword>
<gene>
    <name evidence="6" type="ORF">ACFQBT_06380</name>
</gene>
<reference evidence="7" key="1">
    <citation type="journal article" date="2019" name="Int. J. Syst. Evol. Microbiol.">
        <title>The Global Catalogue of Microorganisms (GCM) 10K type strain sequencing project: providing services to taxonomists for standard genome sequencing and annotation.</title>
        <authorList>
            <consortium name="The Broad Institute Genomics Platform"/>
            <consortium name="The Broad Institute Genome Sequencing Center for Infectious Disease"/>
            <person name="Wu L."/>
            <person name="Ma J."/>
        </authorList>
    </citation>
    <scope>NUCLEOTIDE SEQUENCE [LARGE SCALE GENOMIC DNA]</scope>
    <source>
        <strain evidence="7">NBRC 106593</strain>
    </source>
</reference>
<keyword evidence="4" id="KW-1133">Transmembrane helix</keyword>
<comment type="subcellular location">
    <subcellularLocation>
        <location evidence="1">Membrane</location>
        <topology evidence="1">Multi-pass membrane protein</topology>
    </subcellularLocation>
</comment>
<dbReference type="PANTHER" id="PTHR31885">
    <property type="entry name" value="GH04784P"/>
    <property type="match status" value="1"/>
</dbReference>
<dbReference type="RefSeq" id="WP_377821263.1">
    <property type="nucleotide sequence ID" value="NZ_JBHSWJ010000002.1"/>
</dbReference>
<keyword evidence="7" id="KW-1185">Reference proteome</keyword>
<sequence>MPSWSRLRAAVVAAVRRRPELVAYVPLATVTALSGALDRRRVHAVTKSVLVPTLQAGACARGSRDPLLYAASSAGWLGDILLLPRRGKPSVEAQRHQLRSGAVAFGVQQIGYMAMMARNGVRPKAGRMAAVVPWLACLSVLDMRGGEASAPDPIITTYGVLLGGMTTMAWSAPSRAMQCGGVLFLASDSMILIREVLLEGRVPRVLAEVFVLGTYAAAQAMLIGELVTRRR</sequence>
<evidence type="ECO:0000256" key="3">
    <source>
        <dbReference type="ARBA" id="ARBA00022692"/>
    </source>
</evidence>